<keyword evidence="1" id="KW-0472">Membrane</keyword>
<protein>
    <submittedName>
        <fullName evidence="2">Uncharacterized protein</fullName>
    </submittedName>
</protein>
<dbReference type="RefSeq" id="WP_119452601.1">
    <property type="nucleotide sequence ID" value="NZ_QWGA01000003.1"/>
</dbReference>
<feature type="transmembrane region" description="Helical" evidence="1">
    <location>
        <begin position="61"/>
        <end position="86"/>
    </location>
</feature>
<accession>A0A399RKA3</accession>
<keyword evidence="1" id="KW-0812">Transmembrane</keyword>
<proteinExistence type="predicted"/>
<evidence type="ECO:0000313" key="2">
    <source>
        <dbReference type="EMBL" id="RIJ31101.1"/>
    </source>
</evidence>
<dbReference type="EMBL" id="QWGA01000003">
    <property type="protein sequence ID" value="RIJ31101.1"/>
    <property type="molecule type" value="Genomic_DNA"/>
</dbReference>
<evidence type="ECO:0000313" key="3">
    <source>
        <dbReference type="Proteomes" id="UP000265845"/>
    </source>
</evidence>
<reference evidence="2 3" key="1">
    <citation type="submission" date="2018-08" db="EMBL/GenBank/DDBJ databases">
        <title>Henriciella mobilis sp. nov., isolated from seawater.</title>
        <authorList>
            <person name="Cheng H."/>
            <person name="Wu Y.-H."/>
            <person name="Xu X.-W."/>
            <person name="Guo L.-L."/>
        </authorList>
    </citation>
    <scope>NUCLEOTIDE SEQUENCE [LARGE SCALE GENOMIC DNA]</scope>
    <source>
        <strain evidence="2 3">CCUG67844</strain>
    </source>
</reference>
<dbReference type="Proteomes" id="UP000265845">
    <property type="component" value="Unassembled WGS sequence"/>
</dbReference>
<name>A0A399RKA3_9PROT</name>
<feature type="transmembrane region" description="Helical" evidence="1">
    <location>
        <begin position="107"/>
        <end position="135"/>
    </location>
</feature>
<feature type="transmembrane region" description="Helical" evidence="1">
    <location>
        <begin position="141"/>
        <end position="169"/>
    </location>
</feature>
<feature type="transmembrane region" description="Helical" evidence="1">
    <location>
        <begin position="176"/>
        <end position="193"/>
    </location>
</feature>
<dbReference type="OrthoDB" id="7632292at2"/>
<sequence>MGTFEWTLFLLAAVAGLGGLYMLYAAWKRPGRPFHVLGGWGLLLAAVIAGCVANADRGLAQVSVIVMVAACIYFAVPMMRGVALPVADARQRAGAAEMAIPSRHPVLSGLAGVWTFLLTGPVAGGIALFGAAGLFKLLRAVSVSVATAGASAIIAAVLIWAVVSVLLLIEPRAGRRSAFAGGALVLSLVAAFMPL</sequence>
<keyword evidence="1" id="KW-1133">Transmembrane helix</keyword>
<gene>
    <name evidence="2" type="ORF">D1222_02210</name>
</gene>
<organism evidence="2 3">
    <name type="scientific">Henriciella algicola</name>
    <dbReference type="NCBI Taxonomy" id="1608422"/>
    <lineage>
        <taxon>Bacteria</taxon>
        <taxon>Pseudomonadati</taxon>
        <taxon>Pseudomonadota</taxon>
        <taxon>Alphaproteobacteria</taxon>
        <taxon>Hyphomonadales</taxon>
        <taxon>Hyphomonadaceae</taxon>
        <taxon>Henriciella</taxon>
    </lineage>
</organism>
<keyword evidence="3" id="KW-1185">Reference proteome</keyword>
<evidence type="ECO:0000256" key="1">
    <source>
        <dbReference type="SAM" id="Phobius"/>
    </source>
</evidence>
<feature type="transmembrane region" description="Helical" evidence="1">
    <location>
        <begin position="6"/>
        <end position="27"/>
    </location>
</feature>
<comment type="caution">
    <text evidence="2">The sequence shown here is derived from an EMBL/GenBank/DDBJ whole genome shotgun (WGS) entry which is preliminary data.</text>
</comment>
<dbReference type="AlphaFoldDB" id="A0A399RKA3"/>
<feature type="transmembrane region" description="Helical" evidence="1">
    <location>
        <begin position="34"/>
        <end position="55"/>
    </location>
</feature>